<dbReference type="GO" id="GO:0016891">
    <property type="term" value="F:RNA endonuclease activity producing 5'-phosphomonoesters, hydrolytic mechanism"/>
    <property type="evidence" value="ECO:0007669"/>
    <property type="project" value="TreeGrafter"/>
</dbReference>
<dbReference type="CDD" id="cd09170">
    <property type="entry name" value="PLDc_Nuc"/>
    <property type="match status" value="1"/>
</dbReference>
<dbReference type="InterPro" id="IPR051406">
    <property type="entry name" value="PLD_domain"/>
</dbReference>
<evidence type="ECO:0000259" key="8">
    <source>
        <dbReference type="PROSITE" id="PS50035"/>
    </source>
</evidence>
<dbReference type="Pfam" id="PF13091">
    <property type="entry name" value="PLDc_2"/>
    <property type="match status" value="1"/>
</dbReference>
<dbReference type="PANTHER" id="PTHR43856:SF1">
    <property type="entry name" value="MITOCHONDRIAL CARDIOLIPIN HYDROLASE"/>
    <property type="match status" value="1"/>
</dbReference>
<feature type="chain" id="PRO_5019467420" description="phospholipase D" evidence="7">
    <location>
        <begin position="25"/>
        <end position="192"/>
    </location>
</feature>
<gene>
    <name evidence="9" type="ORF">EJP67_32875</name>
</gene>
<comment type="caution">
    <text evidence="9">The sequence shown here is derived from an EMBL/GenBank/DDBJ whole genome shotgun (WGS) entry which is preliminary data.</text>
</comment>
<dbReference type="SUPFAM" id="SSF56024">
    <property type="entry name" value="Phospholipase D/nuclease"/>
    <property type="match status" value="1"/>
</dbReference>
<evidence type="ECO:0000313" key="10">
    <source>
        <dbReference type="Proteomes" id="UP000281118"/>
    </source>
</evidence>
<evidence type="ECO:0000256" key="2">
    <source>
        <dbReference type="ARBA" id="ARBA00008664"/>
    </source>
</evidence>
<dbReference type="GO" id="GO:0016042">
    <property type="term" value="P:lipid catabolic process"/>
    <property type="evidence" value="ECO:0007669"/>
    <property type="project" value="UniProtKB-KW"/>
</dbReference>
<comment type="catalytic activity">
    <reaction evidence="1">
        <text>a 1,2-diacyl-sn-glycero-3-phosphocholine + H2O = a 1,2-diacyl-sn-glycero-3-phosphate + choline + H(+)</text>
        <dbReference type="Rhea" id="RHEA:14445"/>
        <dbReference type="ChEBI" id="CHEBI:15354"/>
        <dbReference type="ChEBI" id="CHEBI:15377"/>
        <dbReference type="ChEBI" id="CHEBI:15378"/>
        <dbReference type="ChEBI" id="CHEBI:57643"/>
        <dbReference type="ChEBI" id="CHEBI:58608"/>
        <dbReference type="EC" id="3.1.4.4"/>
    </reaction>
</comment>
<comment type="similarity">
    <text evidence="2">Belongs to the phospholipase D family.</text>
</comment>
<dbReference type="Gene3D" id="3.30.870.10">
    <property type="entry name" value="Endonuclease Chain A"/>
    <property type="match status" value="1"/>
</dbReference>
<organism evidence="9 10">
    <name type="scientific">Variovorax guangxiensis</name>
    <dbReference type="NCBI Taxonomy" id="1775474"/>
    <lineage>
        <taxon>Bacteria</taxon>
        <taxon>Pseudomonadati</taxon>
        <taxon>Pseudomonadota</taxon>
        <taxon>Betaproteobacteria</taxon>
        <taxon>Burkholderiales</taxon>
        <taxon>Comamonadaceae</taxon>
        <taxon>Variovorax</taxon>
    </lineage>
</organism>
<dbReference type="GO" id="GO:0004630">
    <property type="term" value="F:phospholipase D activity"/>
    <property type="evidence" value="ECO:0007669"/>
    <property type="project" value="UniProtKB-EC"/>
</dbReference>
<keyword evidence="5" id="KW-0442">Lipid degradation</keyword>
<dbReference type="PROSITE" id="PS50035">
    <property type="entry name" value="PLD"/>
    <property type="match status" value="1"/>
</dbReference>
<dbReference type="SMART" id="SM00155">
    <property type="entry name" value="PLDc"/>
    <property type="match status" value="1"/>
</dbReference>
<dbReference type="PANTHER" id="PTHR43856">
    <property type="entry name" value="CARDIOLIPIN HYDROLASE"/>
    <property type="match status" value="1"/>
</dbReference>
<keyword evidence="4" id="KW-0378">Hydrolase</keyword>
<evidence type="ECO:0000256" key="5">
    <source>
        <dbReference type="ARBA" id="ARBA00022963"/>
    </source>
</evidence>
<evidence type="ECO:0000256" key="1">
    <source>
        <dbReference type="ARBA" id="ARBA00000798"/>
    </source>
</evidence>
<sequence>MTRKHLTSIGLALAVAFASAHAPAAQRVPLTGATVDVYFAPQDEIGPPVADLIRSAKRRVWVAGYYFTHAEVGKALREAKGRGIDVRVVLDSSQFRDAQYSGATYLLNAGVPVWMNDRHAVMHHKFIVVDDDRTAFGSANFTKAAMGGRKVDPAKSNAENFNIFFGVPALTKQYADEFGRLAAESVLQRDRS</sequence>
<feature type="domain" description="PLD phosphodiesterase" evidence="8">
    <location>
        <begin position="118"/>
        <end position="145"/>
    </location>
</feature>
<evidence type="ECO:0000313" key="9">
    <source>
        <dbReference type="EMBL" id="RUR71851.1"/>
    </source>
</evidence>
<evidence type="ECO:0000256" key="4">
    <source>
        <dbReference type="ARBA" id="ARBA00022801"/>
    </source>
</evidence>
<dbReference type="InterPro" id="IPR025202">
    <property type="entry name" value="PLD-like_dom"/>
</dbReference>
<proteinExistence type="inferred from homology"/>
<keyword evidence="6" id="KW-0443">Lipid metabolism</keyword>
<name>A0A433MVE0_9BURK</name>
<dbReference type="InterPro" id="IPR001736">
    <property type="entry name" value="PLipase_D/transphosphatidylase"/>
</dbReference>
<evidence type="ECO:0000256" key="6">
    <source>
        <dbReference type="ARBA" id="ARBA00023098"/>
    </source>
</evidence>
<dbReference type="Proteomes" id="UP000281118">
    <property type="component" value="Unassembled WGS sequence"/>
</dbReference>
<dbReference type="AlphaFoldDB" id="A0A433MVE0"/>
<feature type="signal peptide" evidence="7">
    <location>
        <begin position="1"/>
        <end position="24"/>
    </location>
</feature>
<evidence type="ECO:0000256" key="7">
    <source>
        <dbReference type="SAM" id="SignalP"/>
    </source>
</evidence>
<reference evidence="9 10" key="1">
    <citation type="submission" date="2018-12" db="EMBL/GenBank/DDBJ databases">
        <title>The genome sequences of Variovorax guangxiensis DSM 27352.</title>
        <authorList>
            <person name="Gao J."/>
            <person name="Sun J."/>
        </authorList>
    </citation>
    <scope>NUCLEOTIDE SEQUENCE [LARGE SCALE GENOMIC DNA]</scope>
    <source>
        <strain evidence="9 10">DSM 27352</strain>
    </source>
</reference>
<dbReference type="OrthoDB" id="5294698at2"/>
<dbReference type="EC" id="3.1.4.4" evidence="3"/>
<keyword evidence="7" id="KW-0732">Signal</keyword>
<dbReference type="GO" id="GO:0006793">
    <property type="term" value="P:phosphorus metabolic process"/>
    <property type="evidence" value="ECO:0007669"/>
    <property type="project" value="UniProtKB-ARBA"/>
</dbReference>
<accession>A0A433MVE0</accession>
<evidence type="ECO:0000256" key="3">
    <source>
        <dbReference type="ARBA" id="ARBA00012027"/>
    </source>
</evidence>
<dbReference type="EMBL" id="RXFT01000026">
    <property type="protein sequence ID" value="RUR71851.1"/>
    <property type="molecule type" value="Genomic_DNA"/>
</dbReference>
<protein>
    <recommendedName>
        <fullName evidence="3">phospholipase D</fullName>
        <ecNumber evidence="3">3.1.4.4</ecNumber>
    </recommendedName>
</protein>
<dbReference type="RefSeq" id="WP_126025905.1">
    <property type="nucleotide sequence ID" value="NZ_RXFT01000026.1"/>
</dbReference>